<accession>A0AA39TKM1</accession>
<feature type="transmembrane region" description="Helical" evidence="6">
    <location>
        <begin position="50"/>
        <end position="75"/>
    </location>
</feature>
<sequence>MESPPVTKPFINRADTIYGVCYSALITVWICVCLRLYTRFHVIRSPGWDDFFLILSLGFTSVCLIGVCTSVKSGLGRSGHRFVADEMVDFMHSVYVYGAAYHTSTGLVKISLLLQYLRICQPATVLHTACRISLGLVALWSLAYSVMAWFPCMPVPVYWTAYYYGAAGMLYLDSHCYGIALDRGVLRACAFINMAFDVLVMALPLMMWKQTWMEKRTKRGLAGIVVMWICVNTCAIWRLCAVWSLFDSLDLLPAAAIAGGLEVTLACICASIPVFWGPMAEKTSAMLNQIFVTKEVTIDVSNRYEAFTDGDNSEDTEMFRVGEARPTVTSCSRAGKTGLGAEKRLPV</sequence>
<dbReference type="AlphaFoldDB" id="A0AA39TKM1"/>
<evidence type="ECO:0000256" key="6">
    <source>
        <dbReference type="SAM" id="Phobius"/>
    </source>
</evidence>
<feature type="transmembrane region" description="Helical" evidence="6">
    <location>
        <begin position="129"/>
        <end position="150"/>
    </location>
</feature>
<dbReference type="GO" id="GO:0016020">
    <property type="term" value="C:membrane"/>
    <property type="evidence" value="ECO:0007669"/>
    <property type="project" value="UniProtKB-SubCell"/>
</dbReference>
<dbReference type="PANTHER" id="PTHR33048:SF47">
    <property type="entry name" value="INTEGRAL MEMBRANE PROTEIN-RELATED"/>
    <property type="match status" value="1"/>
</dbReference>
<feature type="domain" description="Rhodopsin" evidence="7">
    <location>
        <begin position="34"/>
        <end position="279"/>
    </location>
</feature>
<comment type="subcellular location">
    <subcellularLocation>
        <location evidence="1">Membrane</location>
        <topology evidence="1">Multi-pass membrane protein</topology>
    </subcellularLocation>
</comment>
<evidence type="ECO:0000256" key="4">
    <source>
        <dbReference type="ARBA" id="ARBA00023136"/>
    </source>
</evidence>
<dbReference type="InterPro" id="IPR049326">
    <property type="entry name" value="Rhodopsin_dom_fungi"/>
</dbReference>
<feature type="transmembrane region" description="Helical" evidence="6">
    <location>
        <begin position="185"/>
        <end position="208"/>
    </location>
</feature>
<feature type="transmembrane region" description="Helical" evidence="6">
    <location>
        <begin position="16"/>
        <end position="38"/>
    </location>
</feature>
<reference evidence="8" key="1">
    <citation type="submission" date="2023-06" db="EMBL/GenBank/DDBJ databases">
        <title>Genome-scale phylogeny and comparative genomics of the fungal order Sordariales.</title>
        <authorList>
            <consortium name="Lawrence Berkeley National Laboratory"/>
            <person name="Hensen N."/>
            <person name="Bonometti L."/>
            <person name="Westerberg I."/>
            <person name="Brannstrom I.O."/>
            <person name="Guillou S."/>
            <person name="Cros-Aarteil S."/>
            <person name="Calhoun S."/>
            <person name="Haridas S."/>
            <person name="Kuo A."/>
            <person name="Mondo S."/>
            <person name="Pangilinan J."/>
            <person name="Riley R."/>
            <person name="LaButti K."/>
            <person name="Andreopoulos B."/>
            <person name="Lipzen A."/>
            <person name="Chen C."/>
            <person name="Yanf M."/>
            <person name="Daum C."/>
            <person name="Ng V."/>
            <person name="Clum A."/>
            <person name="Steindorff A."/>
            <person name="Ohm R."/>
            <person name="Martin F."/>
            <person name="Silar P."/>
            <person name="Natvig D."/>
            <person name="Lalanne C."/>
            <person name="Gautier V."/>
            <person name="Ament-velasquez S.L."/>
            <person name="Kruys A."/>
            <person name="Hutchinson M.I."/>
            <person name="Powell A.J."/>
            <person name="Barry K."/>
            <person name="Miller A.N."/>
            <person name="Grigoriev I.V."/>
            <person name="Debuchy R."/>
            <person name="Gladieux P."/>
            <person name="Thoren M.H."/>
            <person name="Johannesson H."/>
        </authorList>
    </citation>
    <scope>NUCLEOTIDE SEQUENCE</scope>
    <source>
        <strain evidence="8">SMH3391-2</strain>
    </source>
</reference>
<keyword evidence="4 6" id="KW-0472">Membrane</keyword>
<dbReference type="PANTHER" id="PTHR33048">
    <property type="entry name" value="PTH11-LIKE INTEGRAL MEMBRANE PROTEIN (AFU_ORTHOLOGUE AFUA_5G11245)"/>
    <property type="match status" value="1"/>
</dbReference>
<dbReference type="InterPro" id="IPR052337">
    <property type="entry name" value="SAT4-like"/>
</dbReference>
<evidence type="ECO:0000256" key="2">
    <source>
        <dbReference type="ARBA" id="ARBA00022692"/>
    </source>
</evidence>
<feature type="transmembrane region" description="Helical" evidence="6">
    <location>
        <begin position="220"/>
        <end position="246"/>
    </location>
</feature>
<comment type="similarity">
    <text evidence="5">Belongs to the SAT4 family.</text>
</comment>
<feature type="transmembrane region" description="Helical" evidence="6">
    <location>
        <begin position="95"/>
        <end position="117"/>
    </location>
</feature>
<keyword evidence="3 6" id="KW-1133">Transmembrane helix</keyword>
<dbReference type="Pfam" id="PF20684">
    <property type="entry name" value="Fung_rhodopsin"/>
    <property type="match status" value="1"/>
</dbReference>
<name>A0AA39TKM1_9PEZI</name>
<evidence type="ECO:0000256" key="3">
    <source>
        <dbReference type="ARBA" id="ARBA00022989"/>
    </source>
</evidence>
<organism evidence="8 9">
    <name type="scientific">Bombardia bombarda</name>
    <dbReference type="NCBI Taxonomy" id="252184"/>
    <lineage>
        <taxon>Eukaryota</taxon>
        <taxon>Fungi</taxon>
        <taxon>Dikarya</taxon>
        <taxon>Ascomycota</taxon>
        <taxon>Pezizomycotina</taxon>
        <taxon>Sordariomycetes</taxon>
        <taxon>Sordariomycetidae</taxon>
        <taxon>Sordariales</taxon>
        <taxon>Lasiosphaeriaceae</taxon>
        <taxon>Bombardia</taxon>
    </lineage>
</organism>
<evidence type="ECO:0000256" key="5">
    <source>
        <dbReference type="ARBA" id="ARBA00038359"/>
    </source>
</evidence>
<evidence type="ECO:0000313" key="9">
    <source>
        <dbReference type="Proteomes" id="UP001174934"/>
    </source>
</evidence>
<gene>
    <name evidence="8" type="ORF">B0T17DRAFT_658465</name>
</gene>
<protein>
    <recommendedName>
        <fullName evidence="7">Rhodopsin domain-containing protein</fullName>
    </recommendedName>
</protein>
<evidence type="ECO:0000313" key="8">
    <source>
        <dbReference type="EMBL" id="KAK0610714.1"/>
    </source>
</evidence>
<dbReference type="EMBL" id="JAULSR010000010">
    <property type="protein sequence ID" value="KAK0610714.1"/>
    <property type="molecule type" value="Genomic_DNA"/>
</dbReference>
<comment type="caution">
    <text evidence="8">The sequence shown here is derived from an EMBL/GenBank/DDBJ whole genome shotgun (WGS) entry which is preliminary data.</text>
</comment>
<proteinExistence type="inferred from homology"/>
<feature type="transmembrane region" description="Helical" evidence="6">
    <location>
        <begin position="252"/>
        <end position="276"/>
    </location>
</feature>
<dbReference type="Proteomes" id="UP001174934">
    <property type="component" value="Unassembled WGS sequence"/>
</dbReference>
<evidence type="ECO:0000259" key="7">
    <source>
        <dbReference type="Pfam" id="PF20684"/>
    </source>
</evidence>
<keyword evidence="2 6" id="KW-0812">Transmembrane</keyword>
<keyword evidence="9" id="KW-1185">Reference proteome</keyword>
<evidence type="ECO:0000256" key="1">
    <source>
        <dbReference type="ARBA" id="ARBA00004141"/>
    </source>
</evidence>